<feature type="region of interest" description="Disordered" evidence="1">
    <location>
        <begin position="121"/>
        <end position="196"/>
    </location>
</feature>
<proteinExistence type="predicted"/>
<evidence type="ECO:0000313" key="3">
    <source>
        <dbReference type="WBParaSite" id="PSAMB.scaffold12470size2752.g34884.t1"/>
    </source>
</evidence>
<dbReference type="AlphaFoldDB" id="A0A914UTG0"/>
<feature type="compositionally biased region" description="Gly residues" evidence="1">
    <location>
        <begin position="185"/>
        <end position="194"/>
    </location>
</feature>
<evidence type="ECO:0000313" key="2">
    <source>
        <dbReference type="Proteomes" id="UP000887566"/>
    </source>
</evidence>
<accession>A0A914UTG0</accession>
<feature type="compositionally biased region" description="Polar residues" evidence="1">
    <location>
        <begin position="166"/>
        <end position="181"/>
    </location>
</feature>
<dbReference type="Proteomes" id="UP000887566">
    <property type="component" value="Unplaced"/>
</dbReference>
<keyword evidence="2" id="KW-1185">Reference proteome</keyword>
<dbReference type="WBParaSite" id="PSAMB.scaffold12470size2752.g34884.t1">
    <property type="protein sequence ID" value="PSAMB.scaffold12470size2752.g34884.t1"/>
    <property type="gene ID" value="PSAMB.scaffold12470size2752.g34884"/>
</dbReference>
<protein>
    <submittedName>
        <fullName evidence="3">Uncharacterized protein</fullName>
    </submittedName>
</protein>
<reference evidence="3" key="1">
    <citation type="submission" date="2022-11" db="UniProtKB">
        <authorList>
            <consortium name="WormBaseParasite"/>
        </authorList>
    </citation>
    <scope>IDENTIFICATION</scope>
</reference>
<sequence length="310" mass="33639">KALLTIKCEVESRSLQRKLQDAEYNVGHTQLIVERIRTQGASNADLLAWLTYNNEWKRIATIISASIDNIKTEYAVMIEAIGSGRKTLSNFSPVKVPETPLPPSMPPLPFNVATPDLPPSSINNLRSFAPSIPPPSQAIRPVTGTPPGLERQHFVQPQQELERPSSRGSSLTTTAAQPQKESSGAAGGSTAAGGGRDKLQKLIAEVKRKLPDVDEKTVTSAMGKLRKDKWNGALPKNMRVIIAEVVQYLTDASQSERTTAWVTAQAASSAPRDSRAILARGHECKICLMPCLNAQDLSACSACNEPYHRP</sequence>
<name>A0A914UTG0_9BILA</name>
<evidence type="ECO:0000256" key="1">
    <source>
        <dbReference type="SAM" id="MobiDB-lite"/>
    </source>
</evidence>
<organism evidence="2 3">
    <name type="scientific">Plectus sambesii</name>
    <dbReference type="NCBI Taxonomy" id="2011161"/>
    <lineage>
        <taxon>Eukaryota</taxon>
        <taxon>Metazoa</taxon>
        <taxon>Ecdysozoa</taxon>
        <taxon>Nematoda</taxon>
        <taxon>Chromadorea</taxon>
        <taxon>Plectida</taxon>
        <taxon>Plectina</taxon>
        <taxon>Plectoidea</taxon>
        <taxon>Plectidae</taxon>
        <taxon>Plectus</taxon>
    </lineage>
</organism>